<evidence type="ECO:0000313" key="3">
    <source>
        <dbReference type="Proteomes" id="UP000220251"/>
    </source>
</evidence>
<evidence type="ECO:0000256" key="1">
    <source>
        <dbReference type="SAM" id="SignalP"/>
    </source>
</evidence>
<evidence type="ECO:0000313" key="2">
    <source>
        <dbReference type="EMBL" id="CRX39202.1"/>
    </source>
</evidence>
<reference evidence="3" key="1">
    <citation type="submission" date="2015-06" db="EMBL/GenBank/DDBJ databases">
        <authorList>
            <person name="Bertelli C."/>
        </authorList>
    </citation>
    <scope>NUCLEOTIDE SEQUENCE [LARGE SCALE GENOMIC DNA]</scope>
    <source>
        <strain evidence="3">CRIB-30</strain>
    </source>
</reference>
<dbReference type="OrthoDB" id="20012at2"/>
<dbReference type="Proteomes" id="UP000220251">
    <property type="component" value="Unassembled WGS sequence"/>
</dbReference>
<dbReference type="AlphaFoldDB" id="A0A0H5DRI4"/>
<keyword evidence="1" id="KW-0732">Signal</keyword>
<dbReference type="RefSeq" id="WP_098039066.1">
    <property type="nucleotide sequence ID" value="NZ_CWGJ01000026.1"/>
</dbReference>
<feature type="signal peptide" evidence="1">
    <location>
        <begin position="1"/>
        <end position="22"/>
    </location>
</feature>
<dbReference type="EMBL" id="CWGJ01000026">
    <property type="protein sequence ID" value="CRX39202.1"/>
    <property type="molecule type" value="Genomic_DNA"/>
</dbReference>
<name>A0A0H5DRI4_9BACT</name>
<gene>
    <name evidence="2" type="ORF">ELAC_1877</name>
</gene>
<organism evidence="2 3">
    <name type="scientific">Estrella lausannensis</name>
    <dbReference type="NCBI Taxonomy" id="483423"/>
    <lineage>
        <taxon>Bacteria</taxon>
        <taxon>Pseudomonadati</taxon>
        <taxon>Chlamydiota</taxon>
        <taxon>Chlamydiia</taxon>
        <taxon>Parachlamydiales</taxon>
        <taxon>Candidatus Criblamydiaceae</taxon>
        <taxon>Estrella</taxon>
    </lineage>
</organism>
<sequence length="291" mass="33532">MGFQKTLSLCFFLSIAFQSLFSAPLIEQFKHAGYAEFCDKRQGAAAFNSLYAQFDELIAFLQSNPVWAQKLQSVKERFIRSKARNYYSTDFFGFYDESKREGRRQISFYYSIHFHEFIDSYYPEFSQVPEIVRFLEACRTIQQPYGDVFEEAAAELGVETIFASKYGSPPLLFKVVKYLSSYIATKPHYDGSAFSLFLDSTDSQSLLLAPYQSSFTVEDFASPPREFSRQEDQNSILLIPGALLTDFFIYPTPHIVLQSEKSRYAAVAFAMRPNYTPQKCEFSSLPRFDID</sequence>
<protein>
    <submittedName>
        <fullName evidence="2">Conserved putative secreted protein</fullName>
    </submittedName>
</protein>
<proteinExistence type="predicted"/>
<keyword evidence="3" id="KW-1185">Reference proteome</keyword>
<feature type="chain" id="PRO_5005218543" evidence="1">
    <location>
        <begin position="23"/>
        <end position="291"/>
    </location>
</feature>
<accession>A0A0H5DRI4</accession>